<dbReference type="PANTHER" id="PTHR45624:SF18">
    <property type="entry name" value="MITOCHONDRIAL SUBSTRATE CARRIER FAMILY PROTEIN D"/>
    <property type="match status" value="1"/>
</dbReference>
<dbReference type="OrthoDB" id="193856at2759"/>
<feature type="repeat" description="Solcar" evidence="9">
    <location>
        <begin position="102"/>
        <end position="188"/>
    </location>
</feature>
<dbReference type="EMBL" id="KI913123">
    <property type="protein sequence ID" value="ETV82049.1"/>
    <property type="molecule type" value="Genomic_DNA"/>
</dbReference>
<keyword evidence="4 9" id="KW-0812">Transmembrane</keyword>
<dbReference type="Pfam" id="PF00153">
    <property type="entry name" value="Mito_carr"/>
    <property type="match status" value="3"/>
</dbReference>
<dbReference type="InterPro" id="IPR050567">
    <property type="entry name" value="Mitochondrial_Carrier"/>
</dbReference>
<dbReference type="GeneID" id="20807564"/>
<dbReference type="InterPro" id="IPR002067">
    <property type="entry name" value="MCP"/>
</dbReference>
<comment type="similarity">
    <text evidence="2 10">Belongs to the mitochondrial carrier (TC 2.A.29) family.</text>
</comment>
<evidence type="ECO:0000256" key="6">
    <source>
        <dbReference type="ARBA" id="ARBA00022989"/>
    </source>
</evidence>
<evidence type="ECO:0000256" key="7">
    <source>
        <dbReference type="ARBA" id="ARBA00023128"/>
    </source>
</evidence>
<keyword evidence="6" id="KW-1133">Transmembrane helix</keyword>
<reference evidence="11" key="1">
    <citation type="submission" date="2013-12" db="EMBL/GenBank/DDBJ databases">
        <title>The Genome Sequence of Aphanomyces astaci APO3.</title>
        <authorList>
            <consortium name="The Broad Institute Genomics Platform"/>
            <person name="Russ C."/>
            <person name="Tyler B."/>
            <person name="van West P."/>
            <person name="Dieguez-Uribeondo J."/>
            <person name="Young S.K."/>
            <person name="Zeng Q."/>
            <person name="Gargeya S."/>
            <person name="Fitzgerald M."/>
            <person name="Abouelleil A."/>
            <person name="Alvarado L."/>
            <person name="Chapman S.B."/>
            <person name="Gainer-Dewar J."/>
            <person name="Goldberg J."/>
            <person name="Griggs A."/>
            <person name="Gujja S."/>
            <person name="Hansen M."/>
            <person name="Howarth C."/>
            <person name="Imamovic A."/>
            <person name="Ireland A."/>
            <person name="Larimer J."/>
            <person name="McCowan C."/>
            <person name="Murphy C."/>
            <person name="Pearson M."/>
            <person name="Poon T.W."/>
            <person name="Priest M."/>
            <person name="Roberts A."/>
            <person name="Saif S."/>
            <person name="Shea T."/>
            <person name="Sykes S."/>
            <person name="Wortman J."/>
            <person name="Nusbaum C."/>
            <person name="Birren B."/>
        </authorList>
    </citation>
    <scope>NUCLEOTIDE SEQUENCE [LARGE SCALE GENOMIC DNA]</scope>
    <source>
        <strain evidence="11">APO3</strain>
    </source>
</reference>
<dbReference type="STRING" id="112090.W4GSW4"/>
<dbReference type="GO" id="GO:1990575">
    <property type="term" value="P:mitochondrial L-ornithine transmembrane transport"/>
    <property type="evidence" value="ECO:0007669"/>
    <property type="project" value="TreeGrafter"/>
</dbReference>
<dbReference type="PRINTS" id="PR00926">
    <property type="entry name" value="MITOCARRIER"/>
</dbReference>
<dbReference type="InterPro" id="IPR018108">
    <property type="entry name" value="MCP_transmembrane"/>
</dbReference>
<gene>
    <name evidence="11" type="ORF">H257_05568</name>
</gene>
<feature type="repeat" description="Solcar" evidence="9">
    <location>
        <begin position="197"/>
        <end position="284"/>
    </location>
</feature>
<dbReference type="AlphaFoldDB" id="W4GSW4"/>
<dbReference type="VEuPathDB" id="FungiDB:H257_05568"/>
<keyword evidence="7" id="KW-0496">Mitochondrion</keyword>
<evidence type="ECO:0000256" key="10">
    <source>
        <dbReference type="RuleBase" id="RU000488"/>
    </source>
</evidence>
<dbReference type="GO" id="GO:0031966">
    <property type="term" value="C:mitochondrial membrane"/>
    <property type="evidence" value="ECO:0007669"/>
    <property type="project" value="UniProtKB-SubCell"/>
</dbReference>
<dbReference type="Gene3D" id="1.50.40.10">
    <property type="entry name" value="Mitochondrial carrier domain"/>
    <property type="match status" value="2"/>
</dbReference>
<evidence type="ECO:0000256" key="1">
    <source>
        <dbReference type="ARBA" id="ARBA00004225"/>
    </source>
</evidence>
<dbReference type="PANTHER" id="PTHR45624">
    <property type="entry name" value="MITOCHONDRIAL BASIC AMINO ACIDS TRANSPORTER-RELATED"/>
    <property type="match status" value="1"/>
</dbReference>
<proteinExistence type="inferred from homology"/>
<feature type="repeat" description="Solcar" evidence="9">
    <location>
        <begin position="11"/>
        <end position="93"/>
    </location>
</feature>
<evidence type="ECO:0000256" key="8">
    <source>
        <dbReference type="ARBA" id="ARBA00023136"/>
    </source>
</evidence>
<comment type="subcellular location">
    <subcellularLocation>
        <location evidence="1">Mitochondrion membrane</location>
        <topology evidence="1">Multi-pass membrane protein</topology>
    </subcellularLocation>
</comment>
<evidence type="ECO:0000256" key="2">
    <source>
        <dbReference type="ARBA" id="ARBA00006375"/>
    </source>
</evidence>
<name>W4GSW4_APHAT</name>
<protein>
    <submittedName>
        <fullName evidence="11">Uncharacterized protein</fullName>
    </submittedName>
</protein>
<evidence type="ECO:0000256" key="4">
    <source>
        <dbReference type="ARBA" id="ARBA00022692"/>
    </source>
</evidence>
<dbReference type="GO" id="GO:0000064">
    <property type="term" value="F:L-ornithine transmembrane transporter activity"/>
    <property type="evidence" value="ECO:0007669"/>
    <property type="project" value="TreeGrafter"/>
</dbReference>
<evidence type="ECO:0000256" key="9">
    <source>
        <dbReference type="PROSITE-ProRule" id="PRU00282"/>
    </source>
</evidence>
<dbReference type="SUPFAM" id="SSF103506">
    <property type="entry name" value="Mitochondrial carrier"/>
    <property type="match status" value="1"/>
</dbReference>
<dbReference type="PROSITE" id="PS50920">
    <property type="entry name" value="SOLCAR"/>
    <property type="match status" value="3"/>
</dbReference>
<accession>W4GSW4</accession>
<keyword evidence="5" id="KW-0677">Repeat</keyword>
<keyword evidence="8 9" id="KW-0472">Membrane</keyword>
<sequence>MTMTFKPRPPPSFQQLVVAGSVSGMSSVVVCHPLDTIRTRLQYSSSSSFASVVCTTLRHEGLRGLYKGFFPPFFSQAVYKSVIFSAQGHVRSFMSAHMDHPSPLLLSTCAGAIAGGINAFLVAPVELVRNRLQIQQQHAKYKGTADVVRQVIMHEGPLALWKGLSCTITRDALGVACYFMAFDCVKSALPSEWDTTSRVLVAGATGGIAFWSIALPFDTIKTVIQVSTPSTSHQEQPLGMIRTGLQLVRQHGIGRVFHGWQAAFSRGIPGAAITFWAYDTTMAYLQHNDDPSSV</sequence>
<evidence type="ECO:0000256" key="5">
    <source>
        <dbReference type="ARBA" id="ARBA00022737"/>
    </source>
</evidence>
<dbReference type="RefSeq" id="XP_009828786.1">
    <property type="nucleotide sequence ID" value="XM_009830484.1"/>
</dbReference>
<evidence type="ECO:0000313" key="11">
    <source>
        <dbReference type="EMBL" id="ETV82049.1"/>
    </source>
</evidence>
<evidence type="ECO:0000256" key="3">
    <source>
        <dbReference type="ARBA" id="ARBA00022448"/>
    </source>
</evidence>
<organism evidence="11">
    <name type="scientific">Aphanomyces astaci</name>
    <name type="common">Crayfish plague agent</name>
    <dbReference type="NCBI Taxonomy" id="112090"/>
    <lineage>
        <taxon>Eukaryota</taxon>
        <taxon>Sar</taxon>
        <taxon>Stramenopiles</taxon>
        <taxon>Oomycota</taxon>
        <taxon>Saprolegniomycetes</taxon>
        <taxon>Saprolegniales</taxon>
        <taxon>Verrucalvaceae</taxon>
        <taxon>Aphanomyces</taxon>
    </lineage>
</organism>
<dbReference type="InterPro" id="IPR023395">
    <property type="entry name" value="MCP_dom_sf"/>
</dbReference>
<keyword evidence="3 10" id="KW-0813">Transport</keyword>